<name>A0A1I6K1H6_9SPHN</name>
<reference evidence="5 6" key="1">
    <citation type="submission" date="2016-10" db="EMBL/GenBank/DDBJ databases">
        <authorList>
            <person name="de Groot N.N."/>
        </authorList>
    </citation>
    <scope>NUCLEOTIDE SEQUENCE [LARGE SCALE GENOMIC DNA]</scope>
    <source>
        <strain evidence="5 6">S5-249</strain>
    </source>
</reference>
<dbReference type="AlphaFoldDB" id="A0A1I6K1H6"/>
<protein>
    <recommendedName>
        <fullName evidence="3">Purine nucleoside phosphorylase</fullName>
        <shortName evidence="3">PNP</shortName>
        <ecNumber evidence="3">2.4.2.1</ecNumber>
    </recommendedName>
</protein>
<accession>A0A1I6K1H6</accession>
<keyword evidence="2 3" id="KW-0808">Transferase</keyword>
<dbReference type="PANTHER" id="PTHR42679">
    <property type="entry name" value="S-METHYL-5'-THIOADENOSINE PHOSPHORYLASE"/>
    <property type="match status" value="1"/>
</dbReference>
<dbReference type="InterPro" id="IPR000845">
    <property type="entry name" value="Nucleoside_phosphorylase_d"/>
</dbReference>
<feature type="site" description="Important for substrate specificity" evidence="3">
    <location>
        <position position="221"/>
    </location>
</feature>
<feature type="binding site" evidence="3">
    <location>
        <begin position="210"/>
        <end position="212"/>
    </location>
    <ligand>
        <name>substrate</name>
    </ligand>
</feature>
<dbReference type="InterPro" id="IPR035994">
    <property type="entry name" value="Nucleoside_phosphorylase_sf"/>
</dbReference>
<dbReference type="HAMAP" id="MF_01963">
    <property type="entry name" value="MTAP"/>
    <property type="match status" value="1"/>
</dbReference>
<feature type="site" description="Important for substrate specificity" evidence="3">
    <location>
        <position position="168"/>
    </location>
</feature>
<keyword evidence="1 3" id="KW-0328">Glycosyltransferase</keyword>
<dbReference type="Gene3D" id="3.40.50.1580">
    <property type="entry name" value="Nucleoside phosphorylase domain"/>
    <property type="match status" value="1"/>
</dbReference>
<keyword evidence="3" id="KW-0660">Purine salvage</keyword>
<dbReference type="EMBL" id="FOZG01000001">
    <property type="protein sequence ID" value="SFR85079.1"/>
    <property type="molecule type" value="Genomic_DNA"/>
</dbReference>
<dbReference type="RefSeq" id="WP_242653334.1">
    <property type="nucleotide sequence ID" value="NZ_FOZG01000001.1"/>
</dbReference>
<feature type="binding site" evidence="3">
    <location>
        <begin position="55"/>
        <end position="56"/>
    </location>
    <ligand>
        <name>phosphate</name>
        <dbReference type="ChEBI" id="CHEBI:43474"/>
    </ligand>
</feature>
<feature type="domain" description="Nucleoside phosphorylase" evidence="4">
    <location>
        <begin position="6"/>
        <end position="244"/>
    </location>
</feature>
<dbReference type="NCBIfam" id="TIGR01694">
    <property type="entry name" value="MTAP"/>
    <property type="match status" value="1"/>
</dbReference>
<comment type="catalytic activity">
    <reaction evidence="3">
        <text>a purine D-ribonucleoside + phosphate = a purine nucleobase + alpha-D-ribose 1-phosphate</text>
        <dbReference type="Rhea" id="RHEA:19805"/>
        <dbReference type="ChEBI" id="CHEBI:26386"/>
        <dbReference type="ChEBI" id="CHEBI:43474"/>
        <dbReference type="ChEBI" id="CHEBI:57720"/>
        <dbReference type="ChEBI" id="CHEBI:142355"/>
        <dbReference type="EC" id="2.4.2.1"/>
    </reaction>
</comment>
<keyword evidence="6" id="KW-1185">Reference proteome</keyword>
<dbReference type="GO" id="GO:0019509">
    <property type="term" value="P:L-methionine salvage from methylthioadenosine"/>
    <property type="evidence" value="ECO:0007669"/>
    <property type="project" value="TreeGrafter"/>
</dbReference>
<dbReference type="Pfam" id="PF01048">
    <property type="entry name" value="PNP_UDP_1"/>
    <property type="match status" value="1"/>
</dbReference>
<evidence type="ECO:0000256" key="1">
    <source>
        <dbReference type="ARBA" id="ARBA00022676"/>
    </source>
</evidence>
<comment type="subunit">
    <text evidence="3">Homohexamer. Dimer of a homotrimer.</text>
</comment>
<dbReference type="CDD" id="cd09010">
    <property type="entry name" value="MTAP_SsMTAPII_like_MTIP"/>
    <property type="match status" value="1"/>
</dbReference>
<comment type="similarity">
    <text evidence="3">Belongs to the PNP/MTAP phosphorylase family. MTAP subfamily.</text>
</comment>
<feature type="binding site" evidence="3">
    <location>
        <position position="186"/>
    </location>
    <ligand>
        <name>substrate</name>
    </ligand>
</feature>
<organism evidence="5 6">
    <name type="scientific">Sphingomonas jatrophae</name>
    <dbReference type="NCBI Taxonomy" id="1166337"/>
    <lineage>
        <taxon>Bacteria</taxon>
        <taxon>Pseudomonadati</taxon>
        <taxon>Pseudomonadota</taxon>
        <taxon>Alphaproteobacteria</taxon>
        <taxon>Sphingomonadales</taxon>
        <taxon>Sphingomonadaceae</taxon>
        <taxon>Sphingomonas</taxon>
    </lineage>
</organism>
<dbReference type="EC" id="2.4.2.1" evidence="3"/>
<dbReference type="SUPFAM" id="SSF53167">
    <property type="entry name" value="Purine and uridine phosphorylases"/>
    <property type="match status" value="1"/>
</dbReference>
<dbReference type="InterPro" id="IPR010044">
    <property type="entry name" value="MTAP"/>
</dbReference>
<comment type="miscellaneous">
    <text evidence="3">Although this enzyme belongs to the family of MTA phosphorylases based on sequence homology, it lacks several conserved amino acids in the substrate binding pocket that confer specificity towards MTA.</text>
</comment>
<comment type="pathway">
    <text evidence="3">Purine metabolism; purine nucleoside salvage.</text>
</comment>
<feature type="binding site" evidence="3">
    <location>
        <position position="187"/>
    </location>
    <ligand>
        <name>phosphate</name>
        <dbReference type="ChEBI" id="CHEBI:43474"/>
    </ligand>
</feature>
<dbReference type="GO" id="GO:0017061">
    <property type="term" value="F:S-methyl-5-thioadenosine phosphorylase activity"/>
    <property type="evidence" value="ECO:0007669"/>
    <property type="project" value="InterPro"/>
</dbReference>
<dbReference type="GO" id="GO:0005829">
    <property type="term" value="C:cytosol"/>
    <property type="evidence" value="ECO:0007669"/>
    <property type="project" value="TreeGrafter"/>
</dbReference>
<dbReference type="Proteomes" id="UP000198824">
    <property type="component" value="Unassembled WGS sequence"/>
</dbReference>
<dbReference type="PANTHER" id="PTHR42679:SF2">
    <property type="entry name" value="S-METHYL-5'-THIOADENOSINE PHOSPHORYLASE"/>
    <property type="match status" value="1"/>
</dbReference>
<evidence type="ECO:0000259" key="4">
    <source>
        <dbReference type="Pfam" id="PF01048"/>
    </source>
</evidence>
<dbReference type="STRING" id="1166337.SAMN05192580_1217"/>
<dbReference type="GO" id="GO:0006166">
    <property type="term" value="P:purine ribonucleoside salvage"/>
    <property type="evidence" value="ECO:0007669"/>
    <property type="project" value="UniProtKB-UniRule"/>
</dbReference>
<evidence type="ECO:0000256" key="3">
    <source>
        <dbReference type="HAMAP-Rule" id="MF_01963"/>
    </source>
</evidence>
<evidence type="ECO:0000313" key="5">
    <source>
        <dbReference type="EMBL" id="SFR85079.1"/>
    </source>
</evidence>
<dbReference type="UniPathway" id="UPA00606"/>
<proteinExistence type="inferred from homology"/>
<gene>
    <name evidence="5" type="ORF">SAMN05192580_1217</name>
</gene>
<feature type="binding site" evidence="3">
    <location>
        <position position="13"/>
    </location>
    <ligand>
        <name>phosphate</name>
        <dbReference type="ChEBI" id="CHEBI:43474"/>
    </ligand>
</feature>
<evidence type="ECO:0000256" key="2">
    <source>
        <dbReference type="ARBA" id="ARBA00022679"/>
    </source>
</evidence>
<feature type="binding site" evidence="3">
    <location>
        <begin position="88"/>
        <end position="89"/>
    </location>
    <ligand>
        <name>phosphate</name>
        <dbReference type="ChEBI" id="CHEBI:43474"/>
    </ligand>
</feature>
<comment type="function">
    <text evidence="3">Purine nucleoside phosphorylase involved in purine salvage.</text>
</comment>
<evidence type="ECO:0000313" key="6">
    <source>
        <dbReference type="Proteomes" id="UP000198824"/>
    </source>
</evidence>
<sequence length="287" mass="30048">MTASGRLGIIGGSGLYRMPGLADAAWRTVETAWGHPSDQLLFGTLAGREIVFLPRHGRGHRIAPDEINARANIAALKAAGCTELLAVSAVGSFREDLAPGSFVVVDQMVDRTVRQPRSFFGDGIVGHVSFARPTCARLGALATAALIQLGVPHATSGTMLVIEGPQFSTAAESRLHRAWGMDVVGMTGLPEARLAREAELCYASVAMVTDYDAWSDASVSTDDIVRVLAANAGTAQALVAAVVATPSGATCGEGCRHALTDAVITARDAWPDASRARLALLNQERFG</sequence>